<feature type="compositionally biased region" description="Basic and acidic residues" evidence="1">
    <location>
        <begin position="107"/>
        <end position="130"/>
    </location>
</feature>
<feature type="compositionally biased region" description="Basic and acidic residues" evidence="1">
    <location>
        <begin position="45"/>
        <end position="56"/>
    </location>
</feature>
<feature type="compositionally biased region" description="Basic and acidic residues" evidence="1">
    <location>
        <begin position="19"/>
        <end position="34"/>
    </location>
</feature>
<name>A0A941EAR5_9ACTN</name>
<organism evidence="2 3">
    <name type="scientific">Actinospica acidithermotolerans</name>
    <dbReference type="NCBI Taxonomy" id="2828514"/>
    <lineage>
        <taxon>Bacteria</taxon>
        <taxon>Bacillati</taxon>
        <taxon>Actinomycetota</taxon>
        <taxon>Actinomycetes</taxon>
        <taxon>Catenulisporales</taxon>
        <taxon>Actinospicaceae</taxon>
        <taxon>Actinospica</taxon>
    </lineage>
</organism>
<evidence type="ECO:0000256" key="1">
    <source>
        <dbReference type="SAM" id="MobiDB-lite"/>
    </source>
</evidence>
<evidence type="ECO:0000313" key="3">
    <source>
        <dbReference type="Proteomes" id="UP000676325"/>
    </source>
</evidence>
<comment type="caution">
    <text evidence="2">The sequence shown here is derived from an EMBL/GenBank/DDBJ whole genome shotgun (WGS) entry which is preliminary data.</text>
</comment>
<dbReference type="RefSeq" id="WP_212519246.1">
    <property type="nucleotide sequence ID" value="NZ_JAGSOH010000049.1"/>
</dbReference>
<feature type="region of interest" description="Disordered" evidence="1">
    <location>
        <begin position="19"/>
        <end position="172"/>
    </location>
</feature>
<feature type="compositionally biased region" description="Basic and acidic residues" evidence="1">
    <location>
        <begin position="87"/>
        <end position="99"/>
    </location>
</feature>
<protein>
    <submittedName>
        <fullName evidence="2">Uncharacterized protein</fullName>
    </submittedName>
</protein>
<keyword evidence="3" id="KW-1185">Reference proteome</keyword>
<gene>
    <name evidence="2" type="ORF">KDK95_17445</name>
</gene>
<dbReference type="Proteomes" id="UP000676325">
    <property type="component" value="Unassembled WGS sequence"/>
</dbReference>
<sequence length="300" mass="31271">MSKITEALDDGLKDVVKAGEEGGEGLAKHLEETGTRVGDGATAHAETEVKNTEELTKAGSKPADPVTDAKPKDETPEATDSTAGLSAEDKAKAEAEEAARAAALKAKVAELRSEGHAPQRHLDSSDDQLKGRLGQPLFKRDGKPQTDANGYVVSSKKMDPARTDALSLPDTDPLKYKDMYTADASGALKNHKCGAFATKFGDEESLAKADAASRAAIPAGATGRISTSIDAKAAIGDDGMAKLSGKYIDPANPADSAGNINYKDVDFTGSTLTGVFDHDPATGKYNLVTLYPEPDKAVNP</sequence>
<proteinExistence type="predicted"/>
<reference evidence="2" key="1">
    <citation type="submission" date="2021-04" db="EMBL/GenBank/DDBJ databases">
        <title>Genome based classification of Actinospica acidithermotolerans sp. nov., an actinobacterium isolated from an Indonesian hot spring.</title>
        <authorList>
            <person name="Kusuma A.B."/>
            <person name="Putra K.E."/>
            <person name="Nafisah S."/>
            <person name="Loh J."/>
            <person name="Nouioui I."/>
            <person name="Goodfellow M."/>
        </authorList>
    </citation>
    <scope>NUCLEOTIDE SEQUENCE</scope>
    <source>
        <strain evidence="2">MGRD01-02</strain>
    </source>
</reference>
<dbReference type="EMBL" id="JAGSOH010000049">
    <property type="protein sequence ID" value="MBR7828106.1"/>
    <property type="molecule type" value="Genomic_DNA"/>
</dbReference>
<evidence type="ECO:0000313" key="2">
    <source>
        <dbReference type="EMBL" id="MBR7828106.1"/>
    </source>
</evidence>
<dbReference type="AlphaFoldDB" id="A0A941EAR5"/>
<accession>A0A941EAR5</accession>